<organism evidence="10 11">
    <name type="scientific">Laspinema palackyanum D2a</name>
    <dbReference type="NCBI Taxonomy" id="2953684"/>
    <lineage>
        <taxon>Bacteria</taxon>
        <taxon>Bacillati</taxon>
        <taxon>Cyanobacteriota</taxon>
        <taxon>Cyanophyceae</taxon>
        <taxon>Oscillatoriophycideae</taxon>
        <taxon>Oscillatoriales</taxon>
        <taxon>Laspinemataceae</taxon>
        <taxon>Laspinema</taxon>
        <taxon>Laspinema palackyanum</taxon>
    </lineage>
</organism>
<keyword evidence="4 6" id="KW-0862">Zinc</keyword>
<comment type="caution">
    <text evidence="10">The sequence shown here is derived from an EMBL/GenBank/DDBJ whole genome shotgun (WGS) entry which is preliminary data.</text>
</comment>
<dbReference type="EC" id="3.4.24.-" evidence="10"/>
<dbReference type="RefSeq" id="WP_368004771.1">
    <property type="nucleotide sequence ID" value="NZ_JAMXFF010000002.1"/>
</dbReference>
<evidence type="ECO:0000256" key="8">
    <source>
        <dbReference type="SAM" id="Phobius"/>
    </source>
</evidence>
<comment type="cofactor">
    <cofactor evidence="6">
        <name>Zn(2+)</name>
        <dbReference type="ChEBI" id="CHEBI:29105"/>
    </cofactor>
    <text evidence="6">Binds 1 zinc ion per subunit.</text>
</comment>
<keyword evidence="11" id="KW-1185">Reference proteome</keyword>
<gene>
    <name evidence="10" type="ORF">NG799_01585</name>
</gene>
<feature type="region of interest" description="Disordered" evidence="7">
    <location>
        <begin position="83"/>
        <end position="102"/>
    </location>
</feature>
<dbReference type="GO" id="GO:0008237">
    <property type="term" value="F:metallopeptidase activity"/>
    <property type="evidence" value="ECO:0007669"/>
    <property type="project" value="UniProtKB-KW"/>
</dbReference>
<evidence type="ECO:0000256" key="7">
    <source>
        <dbReference type="SAM" id="MobiDB-lite"/>
    </source>
</evidence>
<reference evidence="10 11" key="1">
    <citation type="journal article" date="2022" name="Front. Microbiol.">
        <title>High genomic differentiation and limited gene flow indicate recent cryptic speciation within the genus Laspinema (cyanobacteria).</title>
        <authorList>
            <person name="Stanojkovic A."/>
            <person name="Skoupy S."/>
            <person name="Skaloud P."/>
            <person name="Dvorak P."/>
        </authorList>
    </citation>
    <scope>NUCLEOTIDE SEQUENCE [LARGE SCALE GENOMIC DNA]</scope>
    <source>
        <strain evidence="10 11">D2a</strain>
    </source>
</reference>
<comment type="similarity">
    <text evidence="6">Belongs to the peptidase M48 family.</text>
</comment>
<keyword evidence="3 6" id="KW-0378">Hydrolase</keyword>
<dbReference type="EMBL" id="JAMXFF010000002">
    <property type="protein sequence ID" value="MCT7965023.1"/>
    <property type="molecule type" value="Genomic_DNA"/>
</dbReference>
<evidence type="ECO:0000256" key="5">
    <source>
        <dbReference type="ARBA" id="ARBA00023049"/>
    </source>
</evidence>
<feature type="transmembrane region" description="Helical" evidence="8">
    <location>
        <begin position="6"/>
        <end position="25"/>
    </location>
</feature>
<dbReference type="InterPro" id="IPR001915">
    <property type="entry name" value="Peptidase_M48"/>
</dbReference>
<keyword evidence="8" id="KW-1133">Transmembrane helix</keyword>
<keyword evidence="8" id="KW-0812">Transmembrane</keyword>
<evidence type="ECO:0000256" key="1">
    <source>
        <dbReference type="ARBA" id="ARBA00022670"/>
    </source>
</evidence>
<evidence type="ECO:0000313" key="10">
    <source>
        <dbReference type="EMBL" id="MCT7965023.1"/>
    </source>
</evidence>
<keyword evidence="2" id="KW-0479">Metal-binding</keyword>
<evidence type="ECO:0000256" key="6">
    <source>
        <dbReference type="RuleBase" id="RU003983"/>
    </source>
</evidence>
<sequence length="102" mass="11825">MKDFVSGIFVGGFIVAAVYLGWVHFEFELFGIIINSTQFESENNARCREELKRANQRAFASDKIAQQMRNRALIAEQQLHQIHQQNLQSHPTNPQRNQQLEP</sequence>
<evidence type="ECO:0000256" key="2">
    <source>
        <dbReference type="ARBA" id="ARBA00022723"/>
    </source>
</evidence>
<name>A0ABT2MJY7_9CYAN</name>
<keyword evidence="8" id="KW-0472">Membrane</keyword>
<proteinExistence type="inferred from homology"/>
<dbReference type="Proteomes" id="UP001525890">
    <property type="component" value="Unassembled WGS sequence"/>
</dbReference>
<evidence type="ECO:0000256" key="4">
    <source>
        <dbReference type="ARBA" id="ARBA00022833"/>
    </source>
</evidence>
<keyword evidence="1 6" id="KW-0645">Protease</keyword>
<evidence type="ECO:0000259" key="9">
    <source>
        <dbReference type="Pfam" id="PF01435"/>
    </source>
</evidence>
<evidence type="ECO:0000256" key="3">
    <source>
        <dbReference type="ARBA" id="ARBA00022801"/>
    </source>
</evidence>
<accession>A0ABT2MJY7</accession>
<feature type="compositionally biased region" description="Polar residues" evidence="7">
    <location>
        <begin position="89"/>
        <end position="102"/>
    </location>
</feature>
<dbReference type="Pfam" id="PF01435">
    <property type="entry name" value="Peptidase_M48"/>
    <property type="match status" value="1"/>
</dbReference>
<feature type="domain" description="Peptidase M48" evidence="9">
    <location>
        <begin position="13"/>
        <end position="101"/>
    </location>
</feature>
<keyword evidence="5 6" id="KW-0482">Metalloprotease</keyword>
<evidence type="ECO:0000313" key="11">
    <source>
        <dbReference type="Proteomes" id="UP001525890"/>
    </source>
</evidence>
<protein>
    <submittedName>
        <fullName evidence="10">M48 family metalloprotease</fullName>
        <ecNumber evidence="10">3.4.24.-</ecNumber>
    </submittedName>
</protein>